<organism evidence="1 2">
    <name type="scientific">Pseudoalteromonas xiamenensis</name>
    <dbReference type="NCBI Taxonomy" id="882626"/>
    <lineage>
        <taxon>Bacteria</taxon>
        <taxon>Pseudomonadati</taxon>
        <taxon>Pseudomonadota</taxon>
        <taxon>Gammaproteobacteria</taxon>
        <taxon>Alteromonadales</taxon>
        <taxon>Pseudoalteromonadaceae</taxon>
        <taxon>Pseudoalteromonas</taxon>
    </lineage>
</organism>
<dbReference type="PANTHER" id="PTHR38834:SF3">
    <property type="entry name" value="SOLUTE-BINDING PROTEIN FAMILY 3_N-TERMINAL DOMAIN-CONTAINING PROTEIN"/>
    <property type="match status" value="1"/>
</dbReference>
<proteinExistence type="predicted"/>
<protein>
    <submittedName>
        <fullName evidence="1">Transporter substrate-binding domain-containing protein</fullName>
    </submittedName>
</protein>
<reference evidence="1" key="1">
    <citation type="submission" date="2021-03" db="EMBL/GenBank/DDBJ databases">
        <title>Complete Genome of Pseudoalteromonas xiamenensis STKMTI.2, a new potential marine bacterium producing anti-Vibrio compounds.</title>
        <authorList>
            <person name="Handayani D.P."/>
            <person name="Isnansetyo A."/>
            <person name="Istiqomah I."/>
            <person name="Jumina J."/>
        </authorList>
    </citation>
    <scope>NUCLEOTIDE SEQUENCE</scope>
    <source>
        <strain evidence="1">STKMTI.2</strain>
    </source>
</reference>
<accession>A0A975DGI3</accession>
<evidence type="ECO:0000313" key="2">
    <source>
        <dbReference type="Proteomes" id="UP000664904"/>
    </source>
</evidence>
<dbReference type="AlphaFoldDB" id="A0A975DGI3"/>
<sequence>MRCSLVFFFVLACSATADVKQRLDIYTEEFPPYQTLISPGKVGGVATAMVKEILEEAQLPYQIHLLPWFRSTTNVAKYENSLIYSLARTQEREPSFHWIAPLCSIDVAFYRLTDRDDIVIKTLEDAKKYVVAVAAGQPSESYLLAKGFTLDKNLVVLASHEQGAGMLEKGRIDLLFGAEQFFEGVVTMLQLEGHWQSILKVDELSRRTYLAANINSDPTLIAKLESAYERLSANLNQQERCRRALPPSLLYSRTE</sequence>
<dbReference type="KEGG" id="pxi:J5O05_15245"/>
<name>A0A975DGI3_9GAMM</name>
<gene>
    <name evidence="1" type="ORF">J5O05_15245</name>
</gene>
<dbReference type="SUPFAM" id="SSF53850">
    <property type="entry name" value="Periplasmic binding protein-like II"/>
    <property type="match status" value="1"/>
</dbReference>
<keyword evidence="2" id="KW-1185">Reference proteome</keyword>
<dbReference type="Proteomes" id="UP000664904">
    <property type="component" value="Chromosome"/>
</dbReference>
<evidence type="ECO:0000313" key="1">
    <source>
        <dbReference type="EMBL" id="QTH71149.1"/>
    </source>
</evidence>
<dbReference type="Gene3D" id="3.40.190.10">
    <property type="entry name" value="Periplasmic binding protein-like II"/>
    <property type="match status" value="2"/>
</dbReference>
<dbReference type="RefSeq" id="WP_208842790.1">
    <property type="nucleotide sequence ID" value="NZ_CP072133.1"/>
</dbReference>
<dbReference type="PANTHER" id="PTHR38834">
    <property type="entry name" value="PERIPLASMIC SUBSTRATE BINDING PROTEIN FAMILY 3"/>
    <property type="match status" value="1"/>
</dbReference>
<dbReference type="EMBL" id="CP072133">
    <property type="protein sequence ID" value="QTH71149.1"/>
    <property type="molecule type" value="Genomic_DNA"/>
</dbReference>